<sequence>VASQQGVAKVFGPGDACVIPGGFTGLFEVLEPVKKHYVFIERSLF</sequence>
<dbReference type="InterPro" id="IPR008579">
    <property type="entry name" value="UGlyAH_Cupin_dom"/>
</dbReference>
<protein>
    <submittedName>
        <fullName evidence="2">DUF861 domain-containing protein</fullName>
    </submittedName>
</protein>
<proteinExistence type="predicted"/>
<name>A0A6C2CF54_9RHOO</name>
<reference evidence="2 3" key="1">
    <citation type="submission" date="2019-01" db="EMBL/GenBank/DDBJ databases">
        <title>Zoogloea oleivorans genome sequencing and assembly.</title>
        <authorList>
            <person name="Tancsics A."/>
            <person name="Farkas M."/>
            <person name="Kriszt B."/>
            <person name="Maroti G."/>
            <person name="Horvath B."/>
        </authorList>
    </citation>
    <scope>NUCLEOTIDE SEQUENCE [LARGE SCALE GENOMIC DNA]</scope>
    <source>
        <strain evidence="2 3">Buc</strain>
    </source>
</reference>
<evidence type="ECO:0000259" key="1">
    <source>
        <dbReference type="Pfam" id="PF05899"/>
    </source>
</evidence>
<feature type="domain" description="(S)-ureidoglycine aminohydrolase cupin" evidence="1">
    <location>
        <begin position="3"/>
        <end position="37"/>
    </location>
</feature>
<dbReference type="Pfam" id="PF05899">
    <property type="entry name" value="Cupin_3"/>
    <property type="match status" value="1"/>
</dbReference>
<keyword evidence="3" id="KW-1185">Reference proteome</keyword>
<dbReference type="EMBL" id="SDKK01000034">
    <property type="protein sequence ID" value="TYC52242.1"/>
    <property type="molecule type" value="Genomic_DNA"/>
</dbReference>
<evidence type="ECO:0000313" key="2">
    <source>
        <dbReference type="EMBL" id="TYC52242.1"/>
    </source>
</evidence>
<dbReference type="OrthoDB" id="9799053at2"/>
<dbReference type="AlphaFoldDB" id="A0A6C2CF54"/>
<dbReference type="SUPFAM" id="SSF51182">
    <property type="entry name" value="RmlC-like cupins"/>
    <property type="match status" value="1"/>
</dbReference>
<dbReference type="Proteomes" id="UP000389128">
    <property type="component" value="Unassembled WGS sequence"/>
</dbReference>
<gene>
    <name evidence="2" type="ORF">ETQ85_23195</name>
</gene>
<dbReference type="InterPro" id="IPR014710">
    <property type="entry name" value="RmlC-like_jellyroll"/>
</dbReference>
<accession>A0A6C2CF54</accession>
<dbReference type="Gene3D" id="2.60.120.10">
    <property type="entry name" value="Jelly Rolls"/>
    <property type="match status" value="1"/>
</dbReference>
<comment type="caution">
    <text evidence="2">The sequence shown here is derived from an EMBL/GenBank/DDBJ whole genome shotgun (WGS) entry which is preliminary data.</text>
</comment>
<dbReference type="InterPro" id="IPR011051">
    <property type="entry name" value="RmlC_Cupin_sf"/>
</dbReference>
<organism evidence="2 3">
    <name type="scientific">Zoogloea oleivorans</name>
    <dbReference type="NCBI Taxonomy" id="1552750"/>
    <lineage>
        <taxon>Bacteria</taxon>
        <taxon>Pseudomonadati</taxon>
        <taxon>Pseudomonadota</taxon>
        <taxon>Betaproteobacteria</taxon>
        <taxon>Rhodocyclales</taxon>
        <taxon>Zoogloeaceae</taxon>
        <taxon>Zoogloea</taxon>
    </lineage>
</organism>
<evidence type="ECO:0000313" key="3">
    <source>
        <dbReference type="Proteomes" id="UP000389128"/>
    </source>
</evidence>
<feature type="non-terminal residue" evidence="2">
    <location>
        <position position="1"/>
    </location>
</feature>